<evidence type="ECO:0000313" key="2">
    <source>
        <dbReference type="Proteomes" id="UP000267606"/>
    </source>
</evidence>
<proteinExistence type="predicted"/>
<dbReference type="EMBL" id="UZAJ01003962">
    <property type="protein sequence ID" value="VDO41400.1"/>
    <property type="molecule type" value="Genomic_DNA"/>
</dbReference>
<dbReference type="Proteomes" id="UP000267606">
    <property type="component" value="Unassembled WGS sequence"/>
</dbReference>
<dbReference type="STRING" id="387005.A0A183HBP1"/>
<organism evidence="3">
    <name type="scientific">Onchocerca flexuosa</name>
    <dbReference type="NCBI Taxonomy" id="387005"/>
    <lineage>
        <taxon>Eukaryota</taxon>
        <taxon>Metazoa</taxon>
        <taxon>Ecdysozoa</taxon>
        <taxon>Nematoda</taxon>
        <taxon>Chromadorea</taxon>
        <taxon>Rhabditida</taxon>
        <taxon>Spirurina</taxon>
        <taxon>Spiruromorpha</taxon>
        <taxon>Filarioidea</taxon>
        <taxon>Onchocercidae</taxon>
        <taxon>Onchocerca</taxon>
    </lineage>
</organism>
<dbReference type="AlphaFoldDB" id="A0A183HBP1"/>
<reference evidence="1 2" key="2">
    <citation type="submission" date="2018-11" db="EMBL/GenBank/DDBJ databases">
        <authorList>
            <consortium name="Pathogen Informatics"/>
        </authorList>
    </citation>
    <scope>NUCLEOTIDE SEQUENCE [LARGE SCALE GENOMIC DNA]</scope>
</reference>
<keyword evidence="2" id="KW-1185">Reference proteome</keyword>
<protein>
    <submittedName>
        <fullName evidence="3">Biogenesis of lysosome-related organelles complex 1 subunit 5</fullName>
    </submittedName>
</protein>
<name>A0A183HBP1_9BILA</name>
<sequence>MFIGDAQNYYEILFEQHNKFSDFIVNNVKEYELLGKNFYEVSNNYTNRTVSQAEDMKRMISDVLETYIKTTKEETQQVSEKLRSFKNEQQSICEKQRIYVETAVKESLPNKTAWGARRQDFSEKITLQRECVDEVS</sequence>
<evidence type="ECO:0000313" key="1">
    <source>
        <dbReference type="EMBL" id="VDO41400.1"/>
    </source>
</evidence>
<accession>A0A183HBP1</accession>
<reference evidence="3" key="1">
    <citation type="submission" date="2016-06" db="UniProtKB">
        <authorList>
            <consortium name="WormBaseParasite"/>
        </authorList>
    </citation>
    <scope>IDENTIFICATION</scope>
</reference>
<evidence type="ECO:0000313" key="3">
    <source>
        <dbReference type="WBParaSite" id="OFLC_0000490201-mRNA-1"/>
    </source>
</evidence>
<dbReference type="WBParaSite" id="OFLC_0000490201-mRNA-1">
    <property type="protein sequence ID" value="OFLC_0000490201-mRNA-1"/>
    <property type="gene ID" value="OFLC_0000490201"/>
</dbReference>
<gene>
    <name evidence="1" type="ORF">OFLC_LOCUS4903</name>
</gene>